<dbReference type="PANTHER" id="PTHR11820:SF7">
    <property type="entry name" value="ACYLPYRUVASE FAHD1, MITOCHONDRIAL"/>
    <property type="match status" value="1"/>
</dbReference>
<keyword evidence="4" id="KW-1185">Reference proteome</keyword>
<dbReference type="RefSeq" id="WP_345068257.1">
    <property type="nucleotide sequence ID" value="NZ_BAABCN010000010.1"/>
</dbReference>
<dbReference type="Proteomes" id="UP001501803">
    <property type="component" value="Unassembled WGS sequence"/>
</dbReference>
<dbReference type="Pfam" id="PF01557">
    <property type="entry name" value="FAA_hydrolase"/>
    <property type="match status" value="1"/>
</dbReference>
<dbReference type="EMBL" id="BAABCN010000010">
    <property type="protein sequence ID" value="GAA3886277.1"/>
    <property type="molecule type" value="Genomic_DNA"/>
</dbReference>
<keyword evidence="1" id="KW-0479">Metal-binding</keyword>
<protein>
    <recommendedName>
        <fullName evidence="2">Fumarylacetoacetase-like C-terminal domain-containing protein</fullName>
    </recommendedName>
</protein>
<reference evidence="4" key="1">
    <citation type="journal article" date="2019" name="Int. J. Syst. Evol. Microbiol.">
        <title>The Global Catalogue of Microorganisms (GCM) 10K type strain sequencing project: providing services to taxonomists for standard genome sequencing and annotation.</title>
        <authorList>
            <consortium name="The Broad Institute Genomics Platform"/>
            <consortium name="The Broad Institute Genome Sequencing Center for Infectious Disease"/>
            <person name="Wu L."/>
            <person name="Ma J."/>
        </authorList>
    </citation>
    <scope>NUCLEOTIDE SEQUENCE [LARGE SCALE GENOMIC DNA]</scope>
    <source>
        <strain evidence="4">JCM 17021</strain>
    </source>
</reference>
<sequence length="287" mass="30222">MRLGLFDGGRLGLVRGASVLDISAFAGEPGPAGRLDALVRRGITEIPNEVVASASALSIDDVVWDAPLPRPGKIIGAPANYYDHVDEMPDTATILDWGFFLKAGSSVIGNGGTVEIPYTDVPTHYEGELAVVIGTGGRDIALDDAWNHVFGYTCLMDITIRSSEDRSTRKSFDTFTPLGPTVVTADEVGNAGDLMLRLDVNGVQKQSSSTSKLIYGIPELIAYASSVTTLEPGDVIATGTPAGVGPIVNGDVVTVTIDTVGTLRVDVSDRRAIPHADRPGPRTALHR</sequence>
<dbReference type="Gene3D" id="3.90.850.10">
    <property type="entry name" value="Fumarylacetoacetase-like, C-terminal domain"/>
    <property type="match status" value="1"/>
</dbReference>
<dbReference type="InterPro" id="IPR036663">
    <property type="entry name" value="Fumarylacetoacetase_C_sf"/>
</dbReference>
<evidence type="ECO:0000256" key="1">
    <source>
        <dbReference type="ARBA" id="ARBA00022723"/>
    </source>
</evidence>
<evidence type="ECO:0000313" key="3">
    <source>
        <dbReference type="EMBL" id="GAA3886277.1"/>
    </source>
</evidence>
<dbReference type="InterPro" id="IPR011234">
    <property type="entry name" value="Fumarylacetoacetase-like_C"/>
</dbReference>
<accession>A0ABP7KRQ2</accession>
<comment type="caution">
    <text evidence="3">The sequence shown here is derived from an EMBL/GenBank/DDBJ whole genome shotgun (WGS) entry which is preliminary data.</text>
</comment>
<evidence type="ECO:0000313" key="4">
    <source>
        <dbReference type="Proteomes" id="UP001501803"/>
    </source>
</evidence>
<organism evidence="3 4">
    <name type="scientific">Leifsonia kafniensis</name>
    <dbReference type="NCBI Taxonomy" id="475957"/>
    <lineage>
        <taxon>Bacteria</taxon>
        <taxon>Bacillati</taxon>
        <taxon>Actinomycetota</taxon>
        <taxon>Actinomycetes</taxon>
        <taxon>Micrococcales</taxon>
        <taxon>Microbacteriaceae</taxon>
        <taxon>Leifsonia</taxon>
    </lineage>
</organism>
<dbReference type="SUPFAM" id="SSF56529">
    <property type="entry name" value="FAH"/>
    <property type="match status" value="1"/>
</dbReference>
<name>A0ABP7KRQ2_9MICO</name>
<proteinExistence type="predicted"/>
<feature type="domain" description="Fumarylacetoacetase-like C-terminal" evidence="2">
    <location>
        <begin position="73"/>
        <end position="267"/>
    </location>
</feature>
<gene>
    <name evidence="3" type="ORF">GCM10022381_30510</name>
</gene>
<dbReference type="PANTHER" id="PTHR11820">
    <property type="entry name" value="ACYLPYRUVASE"/>
    <property type="match status" value="1"/>
</dbReference>
<evidence type="ECO:0000259" key="2">
    <source>
        <dbReference type="Pfam" id="PF01557"/>
    </source>
</evidence>